<reference evidence="9 12" key="2">
    <citation type="submission" date="2019-04" db="EMBL/GenBank/DDBJ databases">
        <title>Microbes associate with the intestines of laboratory mice.</title>
        <authorList>
            <person name="Navarre W."/>
            <person name="Wong E."/>
            <person name="Huang K."/>
            <person name="Tropini C."/>
            <person name="Ng K."/>
            <person name="Yu B."/>
        </authorList>
    </citation>
    <scope>NUCLEOTIDE SEQUENCE [LARGE SCALE GENOMIC DNA]</scope>
    <source>
        <strain evidence="9 12">NM26_J9</strain>
    </source>
</reference>
<comment type="subcellular location">
    <subcellularLocation>
        <location evidence="2">Secreted</location>
    </subcellularLocation>
</comment>
<keyword evidence="10" id="KW-1185">Reference proteome</keyword>
<dbReference type="EMBL" id="SRYK01000050">
    <property type="protein sequence ID" value="TGY54179.1"/>
    <property type="molecule type" value="Genomic_DNA"/>
</dbReference>
<evidence type="ECO:0000256" key="4">
    <source>
        <dbReference type="ARBA" id="ARBA00022525"/>
    </source>
</evidence>
<dbReference type="GeneID" id="48467193"/>
<dbReference type="InterPro" id="IPR004288">
    <property type="entry name" value="Competence_ComC"/>
</dbReference>
<keyword evidence="5" id="KW-0588">Pheromone</keyword>
<dbReference type="Proteomes" id="UP000250143">
    <property type="component" value="Chromosome"/>
</dbReference>
<evidence type="ECO:0000313" key="11">
    <source>
        <dbReference type="Proteomes" id="UP000250153"/>
    </source>
</evidence>
<evidence type="ECO:0000256" key="2">
    <source>
        <dbReference type="ARBA" id="ARBA00004613"/>
    </source>
</evidence>
<keyword evidence="6" id="KW-0178">Competence</keyword>
<evidence type="ECO:0000313" key="12">
    <source>
        <dbReference type="Proteomes" id="UP000306855"/>
    </source>
</evidence>
<comment type="function">
    <text evidence="1">Acts as a pheromone, induces cells to develop competence for genetic transformation.</text>
</comment>
<dbReference type="Pfam" id="PF03047">
    <property type="entry name" value="ComC"/>
    <property type="match status" value="1"/>
</dbReference>
<dbReference type="KEGG" id="lmur:CPS94_08545"/>
<organism evidence="9 12">
    <name type="scientific">Ligilactobacillus murinus</name>
    <dbReference type="NCBI Taxonomy" id="1622"/>
    <lineage>
        <taxon>Bacteria</taxon>
        <taxon>Bacillati</taxon>
        <taxon>Bacillota</taxon>
        <taxon>Bacilli</taxon>
        <taxon>Lactobacillales</taxon>
        <taxon>Lactobacillaceae</taxon>
        <taxon>Ligilactobacillus</taxon>
    </lineage>
</organism>
<evidence type="ECO:0000256" key="3">
    <source>
        <dbReference type="ARBA" id="ARBA00009039"/>
    </source>
</evidence>
<keyword evidence="4" id="KW-0964">Secreted</keyword>
<accession>A0A2Z4VWG5</accession>
<evidence type="ECO:0000256" key="6">
    <source>
        <dbReference type="ARBA" id="ARBA00023287"/>
    </source>
</evidence>
<evidence type="ECO:0000313" key="8">
    <source>
        <dbReference type="EMBL" id="AWZ39934.1"/>
    </source>
</evidence>
<evidence type="ECO:0000256" key="5">
    <source>
        <dbReference type="ARBA" id="ARBA00023044"/>
    </source>
</evidence>
<dbReference type="GO" id="GO:0005576">
    <property type="term" value="C:extracellular region"/>
    <property type="evidence" value="ECO:0007669"/>
    <property type="project" value="UniProtKB-SubCell"/>
</dbReference>
<comment type="similarity">
    <text evidence="3">Belongs to the ComC family.</text>
</comment>
<sequence>MNDCINLSNQYKPLLTDEMQKIEGGGGWGDALLGLLGGLGKAPTADQLNGGATRNFRAHNCGPYGQGGTPNSCNF</sequence>
<dbReference type="EMBL" id="CP023566">
    <property type="protein sequence ID" value="AWZ39934.1"/>
    <property type="molecule type" value="Genomic_DNA"/>
</dbReference>
<evidence type="ECO:0000256" key="1">
    <source>
        <dbReference type="ARBA" id="ARBA00002667"/>
    </source>
</evidence>
<dbReference type="Proteomes" id="UP000306855">
    <property type="component" value="Unassembled WGS sequence"/>
</dbReference>
<dbReference type="EMBL" id="CP023565">
    <property type="protein sequence ID" value="AWZ38964.1"/>
    <property type="molecule type" value="Genomic_DNA"/>
</dbReference>
<dbReference type="GO" id="GO:0005186">
    <property type="term" value="F:pheromone activity"/>
    <property type="evidence" value="ECO:0007669"/>
    <property type="project" value="InterPro"/>
</dbReference>
<evidence type="ECO:0000313" key="9">
    <source>
        <dbReference type="EMBL" id="TGY54179.1"/>
    </source>
</evidence>
<dbReference type="AlphaFoldDB" id="A0A2Z4VWG5"/>
<dbReference type="RefSeq" id="WP_112193732.1">
    <property type="nucleotide sequence ID" value="NZ_AP025728.1"/>
</dbReference>
<protein>
    <submittedName>
        <fullName evidence="9">ComC/BlpC family peptide pheromone/bacteriocin</fullName>
    </submittedName>
</protein>
<reference evidence="10 11" key="1">
    <citation type="submission" date="2017-09" db="EMBL/GenBank/DDBJ databases">
        <title>Predominant Lactobacillus spp. isolated from feces of mice subjected to short-term calorie restriction.</title>
        <authorList>
            <person name="Zhang C."/>
            <person name="Zhao L."/>
            <person name="Pan F."/>
        </authorList>
    </citation>
    <scope>NUCLEOTIDE SEQUENCE [LARGE SCALE GENOMIC DNA]</scope>
    <source>
        <strain evidence="8 10">CR141</strain>
        <strain evidence="7 11">CR147</strain>
    </source>
</reference>
<dbReference type="Proteomes" id="UP000250153">
    <property type="component" value="Chromosome"/>
</dbReference>
<gene>
    <name evidence="8" type="ORF">CPQ89_02205</name>
    <name evidence="7" type="ORF">CPS94_08545</name>
    <name evidence="9" type="ORF">E5340_08675</name>
</gene>
<name>A0A2Z4VWG5_9LACO</name>
<evidence type="ECO:0000313" key="7">
    <source>
        <dbReference type="EMBL" id="AWZ38964.1"/>
    </source>
</evidence>
<evidence type="ECO:0000313" key="10">
    <source>
        <dbReference type="Proteomes" id="UP000250143"/>
    </source>
</evidence>
<proteinExistence type="inferred from homology"/>